<organism evidence="1 2">
    <name type="scientific">Aspergillus granulosus</name>
    <dbReference type="NCBI Taxonomy" id="176169"/>
    <lineage>
        <taxon>Eukaryota</taxon>
        <taxon>Fungi</taxon>
        <taxon>Dikarya</taxon>
        <taxon>Ascomycota</taxon>
        <taxon>Pezizomycotina</taxon>
        <taxon>Eurotiomycetes</taxon>
        <taxon>Eurotiomycetidae</taxon>
        <taxon>Eurotiales</taxon>
        <taxon>Aspergillaceae</taxon>
        <taxon>Aspergillus</taxon>
        <taxon>Aspergillus subgen. Nidulantes</taxon>
    </lineage>
</organism>
<protein>
    <submittedName>
        <fullName evidence="1">Uncharacterized protein</fullName>
    </submittedName>
</protein>
<sequence length="106" mass="12550">MSSLLGCRPWRGLQRRISLSFECEAANWQWRIWSEWSYQNFFDEQSGNFELEIKSIAAYHKEEGRSCPYRDRDEHTECTSMGYNVGDKADMSSFDEKIIMKMNSNT</sequence>
<name>A0ABR4I1L5_9EURO</name>
<comment type="caution">
    <text evidence="1">The sequence shown here is derived from an EMBL/GenBank/DDBJ whole genome shotgun (WGS) entry which is preliminary data.</text>
</comment>
<evidence type="ECO:0000313" key="1">
    <source>
        <dbReference type="EMBL" id="KAL2821522.1"/>
    </source>
</evidence>
<reference evidence="1 2" key="1">
    <citation type="submission" date="2024-07" db="EMBL/GenBank/DDBJ databases">
        <title>Section-level genome sequencing and comparative genomics of Aspergillus sections Usti and Cavernicolus.</title>
        <authorList>
            <consortium name="Lawrence Berkeley National Laboratory"/>
            <person name="Nybo J.L."/>
            <person name="Vesth T.C."/>
            <person name="Theobald S."/>
            <person name="Frisvad J.C."/>
            <person name="Larsen T.O."/>
            <person name="Kjaerboelling I."/>
            <person name="Rothschild-Mancinelli K."/>
            <person name="Lyhne E.K."/>
            <person name="Kogle M.E."/>
            <person name="Barry K."/>
            <person name="Clum A."/>
            <person name="Na H."/>
            <person name="Ledsgaard L."/>
            <person name="Lin J."/>
            <person name="Lipzen A."/>
            <person name="Kuo A."/>
            <person name="Riley R."/>
            <person name="Mondo S."/>
            <person name="Labutti K."/>
            <person name="Haridas S."/>
            <person name="Pangalinan J."/>
            <person name="Salamov A.A."/>
            <person name="Simmons B.A."/>
            <person name="Magnuson J.K."/>
            <person name="Chen J."/>
            <person name="Drula E."/>
            <person name="Henrissat B."/>
            <person name="Wiebenga A."/>
            <person name="Lubbers R.J."/>
            <person name="Gomes A.C."/>
            <person name="Makela M.R."/>
            <person name="Stajich J."/>
            <person name="Grigoriev I.V."/>
            <person name="Mortensen U.H."/>
            <person name="De Vries R.P."/>
            <person name="Baker S.E."/>
            <person name="Andersen M.R."/>
        </authorList>
    </citation>
    <scope>NUCLEOTIDE SEQUENCE [LARGE SCALE GENOMIC DNA]</scope>
    <source>
        <strain evidence="1 2">CBS 588.65</strain>
    </source>
</reference>
<evidence type="ECO:0000313" key="2">
    <source>
        <dbReference type="Proteomes" id="UP001610334"/>
    </source>
</evidence>
<accession>A0ABR4I1L5</accession>
<dbReference type="EMBL" id="JBFXLT010000004">
    <property type="protein sequence ID" value="KAL2821522.1"/>
    <property type="molecule type" value="Genomic_DNA"/>
</dbReference>
<keyword evidence="2" id="KW-1185">Reference proteome</keyword>
<proteinExistence type="predicted"/>
<gene>
    <name evidence="1" type="ORF">BJX63DRAFT_378422</name>
</gene>
<dbReference type="Proteomes" id="UP001610334">
    <property type="component" value="Unassembled WGS sequence"/>
</dbReference>